<organism evidence="2 3">
    <name type="scientific">Peredibacter starrii</name>
    <dbReference type="NCBI Taxonomy" id="28202"/>
    <lineage>
        <taxon>Bacteria</taxon>
        <taxon>Pseudomonadati</taxon>
        <taxon>Bdellovibrionota</taxon>
        <taxon>Bacteriovoracia</taxon>
        <taxon>Bacteriovoracales</taxon>
        <taxon>Bacteriovoracaceae</taxon>
        <taxon>Peredibacter</taxon>
    </lineage>
</organism>
<evidence type="ECO:0000259" key="1">
    <source>
        <dbReference type="PROSITE" id="PS50914"/>
    </source>
</evidence>
<name>A0AAX4HTK2_9BACT</name>
<keyword evidence="3" id="KW-1185">Reference proteome</keyword>
<proteinExistence type="predicted"/>
<dbReference type="Proteomes" id="UP001324634">
    <property type="component" value="Chromosome"/>
</dbReference>
<evidence type="ECO:0000313" key="3">
    <source>
        <dbReference type="Proteomes" id="UP001324634"/>
    </source>
</evidence>
<dbReference type="PANTHER" id="PTHR34606">
    <property type="entry name" value="BON DOMAIN-CONTAINING PROTEIN"/>
    <property type="match status" value="1"/>
</dbReference>
<dbReference type="RefSeq" id="WP_321399162.1">
    <property type="nucleotide sequence ID" value="NZ_CP139487.1"/>
</dbReference>
<evidence type="ECO:0000313" key="2">
    <source>
        <dbReference type="EMBL" id="WPU66694.1"/>
    </source>
</evidence>
<dbReference type="InterPro" id="IPR007055">
    <property type="entry name" value="BON_dom"/>
</dbReference>
<protein>
    <submittedName>
        <fullName evidence="2">BON domain-containing protein</fullName>
    </submittedName>
</protein>
<reference evidence="2 3" key="1">
    <citation type="submission" date="2023-11" db="EMBL/GenBank/DDBJ databases">
        <title>Peredibacter starrii A3.12.</title>
        <authorList>
            <person name="Mitchell R.J."/>
        </authorList>
    </citation>
    <scope>NUCLEOTIDE SEQUENCE [LARGE SCALE GENOMIC DNA]</scope>
    <source>
        <strain evidence="2 3">A3.12</strain>
    </source>
</reference>
<dbReference type="KEGG" id="psti:SOO65_08040"/>
<gene>
    <name evidence="2" type="ORF">SOO65_08040</name>
</gene>
<dbReference type="InterPro" id="IPR051686">
    <property type="entry name" value="Lipoprotein_DolP"/>
</dbReference>
<dbReference type="PANTHER" id="PTHR34606:SF15">
    <property type="entry name" value="BON DOMAIN-CONTAINING PROTEIN"/>
    <property type="match status" value="1"/>
</dbReference>
<feature type="domain" description="BON" evidence="1">
    <location>
        <begin position="88"/>
        <end position="154"/>
    </location>
</feature>
<dbReference type="PROSITE" id="PS50914">
    <property type="entry name" value="BON"/>
    <property type="match status" value="1"/>
</dbReference>
<sequence>MPGKHRDNSTRLNIERNLGTSGRYAPNDDYSLYRRDLDRLGAGRNGRVFVDEALEREVDKAGMVHQRRPALRLQEDYFGKGPKGYKRSDDRIRDEVNEALYLSREINASEIEIEVTDGLVFLRGKVESRPIKRLTEEVIENIAGVIDVRNELTF</sequence>
<accession>A0AAX4HTK2</accession>
<dbReference type="Pfam" id="PF04972">
    <property type="entry name" value="BON"/>
    <property type="match status" value="1"/>
</dbReference>
<dbReference type="Gene3D" id="3.30.1340.30">
    <property type="match status" value="1"/>
</dbReference>
<dbReference type="EMBL" id="CP139487">
    <property type="protein sequence ID" value="WPU66694.1"/>
    <property type="molecule type" value="Genomic_DNA"/>
</dbReference>
<dbReference type="AlphaFoldDB" id="A0AAX4HTK2"/>